<feature type="domain" description="HTH araC/xylS-type" evidence="1">
    <location>
        <begin position="80"/>
        <end position="133"/>
    </location>
</feature>
<organism evidence="2 3">
    <name type="scientific">Krasilnikovia cinnamomea</name>
    <dbReference type="NCBI Taxonomy" id="349313"/>
    <lineage>
        <taxon>Bacteria</taxon>
        <taxon>Bacillati</taxon>
        <taxon>Actinomycetota</taxon>
        <taxon>Actinomycetes</taxon>
        <taxon>Micromonosporales</taxon>
        <taxon>Micromonosporaceae</taxon>
        <taxon>Krasilnikovia</taxon>
    </lineage>
</organism>
<reference evidence="2 3" key="1">
    <citation type="submission" date="2019-02" db="EMBL/GenBank/DDBJ databases">
        <title>Sequencing the genomes of 1000 actinobacteria strains.</title>
        <authorList>
            <person name="Klenk H.-P."/>
        </authorList>
    </citation>
    <scope>NUCLEOTIDE SEQUENCE [LARGE SCALE GENOMIC DNA]</scope>
    <source>
        <strain evidence="2 3">DSM 45162</strain>
    </source>
</reference>
<proteinExistence type="predicted"/>
<comment type="caution">
    <text evidence="2">The sequence shown here is derived from an EMBL/GenBank/DDBJ whole genome shotgun (WGS) entry which is preliminary data.</text>
</comment>
<dbReference type="PROSITE" id="PS01124">
    <property type="entry name" value="HTH_ARAC_FAMILY_2"/>
    <property type="match status" value="1"/>
</dbReference>
<dbReference type="AlphaFoldDB" id="A0A4Q7ZSG4"/>
<evidence type="ECO:0000313" key="3">
    <source>
        <dbReference type="Proteomes" id="UP000292564"/>
    </source>
</evidence>
<protein>
    <recommendedName>
        <fullName evidence="1">HTH araC/xylS-type domain-containing protein</fullName>
    </recommendedName>
</protein>
<dbReference type="EMBL" id="SHKY01000001">
    <property type="protein sequence ID" value="RZU53563.1"/>
    <property type="molecule type" value="Genomic_DNA"/>
</dbReference>
<dbReference type="RefSeq" id="WP_207229975.1">
    <property type="nucleotide sequence ID" value="NZ_SHKY01000001.1"/>
</dbReference>
<dbReference type="InterPro" id="IPR018060">
    <property type="entry name" value="HTH_AraC"/>
</dbReference>
<accession>A0A4Q7ZSG4</accession>
<dbReference type="GO" id="GO:0003700">
    <property type="term" value="F:DNA-binding transcription factor activity"/>
    <property type="evidence" value="ECO:0007669"/>
    <property type="project" value="InterPro"/>
</dbReference>
<gene>
    <name evidence="2" type="ORF">EV385_5492</name>
</gene>
<dbReference type="GO" id="GO:0043565">
    <property type="term" value="F:sequence-specific DNA binding"/>
    <property type="evidence" value="ECO:0007669"/>
    <property type="project" value="InterPro"/>
</dbReference>
<evidence type="ECO:0000313" key="2">
    <source>
        <dbReference type="EMBL" id="RZU53563.1"/>
    </source>
</evidence>
<sequence length="133" mass="14501">MPSLGVVMPEQDPIACRRVSDGSTVGTGPPSHIITRWDGEEVRVAEGWTGLDGWRVHFTALQRISAAAQRLFPAVLTFARRGIYSRERLVAAEPGDGVTVAAAAAWWGFARPHRFAAAYQQPYGQAPSRTLRS</sequence>
<evidence type="ECO:0000259" key="1">
    <source>
        <dbReference type="PROSITE" id="PS01124"/>
    </source>
</evidence>
<keyword evidence="3" id="KW-1185">Reference proteome</keyword>
<dbReference type="Proteomes" id="UP000292564">
    <property type="component" value="Unassembled WGS sequence"/>
</dbReference>
<name>A0A4Q7ZSG4_9ACTN</name>